<feature type="region of interest" description="Disordered" evidence="1">
    <location>
        <begin position="315"/>
        <end position="340"/>
    </location>
</feature>
<feature type="region of interest" description="Disordered" evidence="1">
    <location>
        <begin position="742"/>
        <end position="770"/>
    </location>
</feature>
<organism evidence="2 3">
    <name type="scientific">Symbiodinium pilosum</name>
    <name type="common">Dinoflagellate</name>
    <dbReference type="NCBI Taxonomy" id="2952"/>
    <lineage>
        <taxon>Eukaryota</taxon>
        <taxon>Sar</taxon>
        <taxon>Alveolata</taxon>
        <taxon>Dinophyceae</taxon>
        <taxon>Suessiales</taxon>
        <taxon>Symbiodiniaceae</taxon>
        <taxon>Symbiodinium</taxon>
    </lineage>
</organism>
<feature type="compositionally biased region" description="Polar residues" evidence="1">
    <location>
        <begin position="909"/>
        <end position="927"/>
    </location>
</feature>
<feature type="compositionally biased region" description="Acidic residues" evidence="1">
    <location>
        <begin position="315"/>
        <end position="326"/>
    </location>
</feature>
<comment type="caution">
    <text evidence="2">The sequence shown here is derived from an EMBL/GenBank/DDBJ whole genome shotgun (WGS) entry which is preliminary data.</text>
</comment>
<feature type="compositionally biased region" description="Basic and acidic residues" evidence="1">
    <location>
        <begin position="700"/>
        <end position="711"/>
    </location>
</feature>
<accession>A0A812JVB6</accession>
<dbReference type="AlphaFoldDB" id="A0A812JVB6"/>
<evidence type="ECO:0000256" key="1">
    <source>
        <dbReference type="SAM" id="MobiDB-lite"/>
    </source>
</evidence>
<feature type="region of interest" description="Disordered" evidence="1">
    <location>
        <begin position="874"/>
        <end position="935"/>
    </location>
</feature>
<feature type="compositionally biased region" description="Pro residues" evidence="1">
    <location>
        <begin position="823"/>
        <end position="832"/>
    </location>
</feature>
<proteinExistence type="predicted"/>
<evidence type="ECO:0000313" key="2">
    <source>
        <dbReference type="EMBL" id="CAE7215028.1"/>
    </source>
</evidence>
<dbReference type="EMBL" id="CAJNIZ010002821">
    <property type="protein sequence ID" value="CAE7215028.1"/>
    <property type="molecule type" value="Genomic_DNA"/>
</dbReference>
<feature type="compositionally biased region" description="Basic and acidic residues" evidence="1">
    <location>
        <begin position="718"/>
        <end position="727"/>
    </location>
</feature>
<feature type="compositionally biased region" description="Pro residues" evidence="1">
    <location>
        <begin position="882"/>
        <end position="891"/>
    </location>
</feature>
<name>A0A812JVB6_SYMPI</name>
<sequence length="935" mass="98010">MHQATPTLPRVDFAVPWRDLQAVSTQVGGELGGYSATVSGIEGCDPPESCGWRLALVEALPPAKIVGILQTSLQPSGGELTLLSSDFRGSDMVKGKAFQQTQHMYRLEQMDEFQAQPPANLELAESQGVQLALSPRFIADAPPLPGTVTSNPLFGTAVTTGFSATTTGWVDEMTFNMMAAAFEIADNGIVVDGGFVPPEVVPWLHGVEGQHQPYPLVQAGWYFPDKYFRSYYELAGVSSLAALMAAGNYFTAVVARDPLGAIAAAFAAGPVVEVPQGGLTLEETSAALDNALASNDSSVILGMLDALVSVPIVGEEEKEEEEEEEASNGSDADEAKTQAQDQQLALKAASAVVDTDAGLQRFGGVLTEVLQSGASSETGVANVEAAAKASEALSGVLQAAINSEGKPFRKRVYLSSKCSPKRALLGPMTGVDAAAGSALLGSIAAVGDSYAAASSQMDETSGGVRAAQLADMDPQLQIFHHAALASTPVGGSTALSSVDDTGKGLEIQVQKESVAEAQANGVSAEGLQIPGAAISNFAGRRLQSSGGCDTMAVQQTDWVLSNWDPDWSTDVMSWILPSSYGAASITCETTTAGGAYVGIYLPVPLAPTTTSSTHTETRTTSTVFTSPRISDPVDSDWGMMVGTAVASIAVIAVIGLCAWQAHAGNVKVNVPDAKATCKRMADSVKTSARIAIAPFEKMAEPKAAWEGKPEEPAPPTETEVKHAKEDAKEHFWDWAKDVAQSAESELPRGKSFGLGQAMGSSGPAIPRPLLTKRSEEKEEYFQSFAKELRDIVGSMPHMIDDSPSSATSPPPPPPKRSAAAVAPRPPPNPPPFSRDKRTLAVSLPPPPAVENAERIEVRVDQAFSDWASDFALLPASPLQAKSPPPPPPPPQRHQSGSLPLPPPRPSRPTDTTNSDPHDLNQVSSLRSTAMAPPVC</sequence>
<protein>
    <submittedName>
        <fullName evidence="2">Galc protein</fullName>
    </submittedName>
</protein>
<gene>
    <name evidence="2" type="primary">galc</name>
    <name evidence="2" type="ORF">SPIL2461_LOCUS2539</name>
</gene>
<keyword evidence="3" id="KW-1185">Reference proteome</keyword>
<dbReference type="OrthoDB" id="436707at2759"/>
<feature type="region of interest" description="Disordered" evidence="1">
    <location>
        <begin position="700"/>
        <end position="727"/>
    </location>
</feature>
<feature type="region of interest" description="Disordered" evidence="1">
    <location>
        <begin position="792"/>
        <end position="852"/>
    </location>
</feature>
<reference evidence="2" key="1">
    <citation type="submission" date="2021-02" db="EMBL/GenBank/DDBJ databases">
        <authorList>
            <person name="Dougan E. K."/>
            <person name="Rhodes N."/>
            <person name="Thang M."/>
            <person name="Chan C."/>
        </authorList>
    </citation>
    <scope>NUCLEOTIDE SEQUENCE</scope>
</reference>
<evidence type="ECO:0000313" key="3">
    <source>
        <dbReference type="Proteomes" id="UP000649617"/>
    </source>
</evidence>
<dbReference type="Proteomes" id="UP000649617">
    <property type="component" value="Unassembled WGS sequence"/>
</dbReference>